<feature type="transmembrane region" description="Helical" evidence="5">
    <location>
        <begin position="65"/>
        <end position="92"/>
    </location>
</feature>
<feature type="domain" description="Peptidase S54 rhomboid" evidence="6">
    <location>
        <begin position="66"/>
        <end position="226"/>
    </location>
</feature>
<sequence>MNRLVARAHGVGRGFGQLGRARLPWLIVLVILGIQAAVESYGGHARLGPLFRLLGLSQETIGMGWLWQIGTYALLHGNWLHAGLNAFCLLLLGTRVEHVLGRRILLRAVFLAILGGAAGHLLFASRYDVTLVGISGAAYGLLLLVTTLSPESTMWPLMVSGRWVGIGLLAASALLALMDPALGLPLFSNGGRYLAEHGLESWWALSHGCHFGGGLAGWLYGRWLLRPRVTLEKLRRERERREGLGRRSTES</sequence>
<dbReference type="KEGG" id="lamb:KBB96_11065"/>
<keyword evidence="4 5" id="KW-0472">Membrane</keyword>
<feature type="transmembrane region" description="Helical" evidence="5">
    <location>
        <begin position="23"/>
        <end position="45"/>
    </location>
</feature>
<reference evidence="7" key="1">
    <citation type="submission" date="2021-04" db="EMBL/GenBank/DDBJ databases">
        <title>Luteolibacter sp. 32A isolated from the skin of an Anderson's salamander (Ambystoma andersonii).</title>
        <authorList>
            <person name="Spergser J."/>
            <person name="Busse H.-J."/>
        </authorList>
    </citation>
    <scope>NUCLEOTIDE SEQUENCE</scope>
    <source>
        <strain evidence="7">32A</strain>
    </source>
</reference>
<proteinExistence type="predicted"/>
<evidence type="ECO:0000259" key="6">
    <source>
        <dbReference type="Pfam" id="PF01694"/>
    </source>
</evidence>
<dbReference type="GO" id="GO:0006508">
    <property type="term" value="P:proteolysis"/>
    <property type="evidence" value="ECO:0007669"/>
    <property type="project" value="UniProtKB-KW"/>
</dbReference>
<evidence type="ECO:0000256" key="5">
    <source>
        <dbReference type="SAM" id="Phobius"/>
    </source>
</evidence>
<dbReference type="InterPro" id="IPR035952">
    <property type="entry name" value="Rhomboid-like_sf"/>
</dbReference>
<dbReference type="Gene3D" id="1.20.1540.10">
    <property type="entry name" value="Rhomboid-like"/>
    <property type="match status" value="1"/>
</dbReference>
<keyword evidence="2 5" id="KW-0812">Transmembrane</keyword>
<feature type="transmembrane region" description="Helical" evidence="5">
    <location>
        <begin position="161"/>
        <end position="182"/>
    </location>
</feature>
<dbReference type="Proteomes" id="UP000676169">
    <property type="component" value="Chromosome"/>
</dbReference>
<name>A0A975IXP7_9BACT</name>
<gene>
    <name evidence="7" type="ORF">KBB96_11065</name>
</gene>
<evidence type="ECO:0000256" key="4">
    <source>
        <dbReference type="ARBA" id="ARBA00023136"/>
    </source>
</evidence>
<dbReference type="EMBL" id="CP073100">
    <property type="protein sequence ID" value="QUE49412.1"/>
    <property type="molecule type" value="Genomic_DNA"/>
</dbReference>
<organism evidence="7 8">
    <name type="scientific">Luteolibacter ambystomatis</name>
    <dbReference type="NCBI Taxonomy" id="2824561"/>
    <lineage>
        <taxon>Bacteria</taxon>
        <taxon>Pseudomonadati</taxon>
        <taxon>Verrucomicrobiota</taxon>
        <taxon>Verrucomicrobiia</taxon>
        <taxon>Verrucomicrobiales</taxon>
        <taxon>Verrucomicrobiaceae</taxon>
        <taxon>Luteolibacter</taxon>
    </lineage>
</organism>
<comment type="subcellular location">
    <subcellularLocation>
        <location evidence="1">Membrane</location>
        <topology evidence="1">Multi-pass membrane protein</topology>
    </subcellularLocation>
</comment>
<keyword evidence="7" id="KW-0645">Protease</keyword>
<evidence type="ECO:0000256" key="2">
    <source>
        <dbReference type="ARBA" id="ARBA00022692"/>
    </source>
</evidence>
<keyword evidence="7" id="KW-0378">Hydrolase</keyword>
<feature type="transmembrane region" description="Helical" evidence="5">
    <location>
        <begin position="104"/>
        <end position="123"/>
    </location>
</feature>
<evidence type="ECO:0000313" key="7">
    <source>
        <dbReference type="EMBL" id="QUE49412.1"/>
    </source>
</evidence>
<dbReference type="InterPro" id="IPR022764">
    <property type="entry name" value="Peptidase_S54_rhomboid_dom"/>
</dbReference>
<evidence type="ECO:0000256" key="3">
    <source>
        <dbReference type="ARBA" id="ARBA00022989"/>
    </source>
</evidence>
<dbReference type="SUPFAM" id="SSF144091">
    <property type="entry name" value="Rhomboid-like"/>
    <property type="match status" value="1"/>
</dbReference>
<dbReference type="AlphaFoldDB" id="A0A975IXP7"/>
<dbReference type="Pfam" id="PF01694">
    <property type="entry name" value="Rhomboid"/>
    <property type="match status" value="1"/>
</dbReference>
<dbReference type="PANTHER" id="PTHR43066:SF11">
    <property type="entry name" value="PEPTIDASE S54 RHOMBOID DOMAIN-CONTAINING PROTEIN"/>
    <property type="match status" value="1"/>
</dbReference>
<feature type="transmembrane region" description="Helical" evidence="5">
    <location>
        <begin position="129"/>
        <end position="149"/>
    </location>
</feature>
<dbReference type="RefSeq" id="WP_211629473.1">
    <property type="nucleotide sequence ID" value="NZ_CP073100.1"/>
</dbReference>
<keyword evidence="3 5" id="KW-1133">Transmembrane helix</keyword>
<evidence type="ECO:0000313" key="8">
    <source>
        <dbReference type="Proteomes" id="UP000676169"/>
    </source>
</evidence>
<dbReference type="EC" id="3.4.21.105" evidence="7"/>
<feature type="transmembrane region" description="Helical" evidence="5">
    <location>
        <begin position="202"/>
        <end position="225"/>
    </location>
</feature>
<dbReference type="GO" id="GO:0004252">
    <property type="term" value="F:serine-type endopeptidase activity"/>
    <property type="evidence" value="ECO:0007669"/>
    <property type="project" value="InterPro"/>
</dbReference>
<keyword evidence="8" id="KW-1185">Reference proteome</keyword>
<dbReference type="PANTHER" id="PTHR43066">
    <property type="entry name" value="RHOMBOID-RELATED PROTEIN"/>
    <property type="match status" value="1"/>
</dbReference>
<protein>
    <submittedName>
        <fullName evidence="7">Rhomboid family intramembrane serine protease</fullName>
        <ecNumber evidence="7">3.4.21.105</ecNumber>
    </submittedName>
</protein>
<dbReference type="GO" id="GO:0016020">
    <property type="term" value="C:membrane"/>
    <property type="evidence" value="ECO:0007669"/>
    <property type="project" value="UniProtKB-SubCell"/>
</dbReference>
<accession>A0A975IXP7</accession>
<evidence type="ECO:0000256" key="1">
    <source>
        <dbReference type="ARBA" id="ARBA00004141"/>
    </source>
</evidence>